<dbReference type="PROSITE" id="PS51007">
    <property type="entry name" value="CYTC"/>
    <property type="match status" value="1"/>
</dbReference>
<dbReference type="Pfam" id="PF13442">
    <property type="entry name" value="Cytochrome_CBB3"/>
    <property type="match status" value="1"/>
</dbReference>
<keyword evidence="2 4" id="KW-0479">Metal-binding</keyword>
<dbReference type="InterPro" id="IPR036909">
    <property type="entry name" value="Cyt_c-like_dom_sf"/>
</dbReference>
<keyword evidence="8" id="KW-1185">Reference proteome</keyword>
<evidence type="ECO:0000313" key="7">
    <source>
        <dbReference type="EMBL" id="GGK94861.1"/>
    </source>
</evidence>
<dbReference type="SUPFAM" id="SSF46626">
    <property type="entry name" value="Cytochrome c"/>
    <property type="match status" value="1"/>
</dbReference>
<dbReference type="Proteomes" id="UP000604341">
    <property type="component" value="Unassembled WGS sequence"/>
</dbReference>
<sequence>MPRPAQSVALLISLVASAALAAPPAFTKAQADAGAKVYKAQCAACHGAALNNGGAPKLAGPEFLKKWAANSLDDFHFIMTSTMPQTKPGSLKPAEYLNLVAYVLQKNGFKPSAKPLTASALKTGTFKK</sequence>
<evidence type="ECO:0000259" key="6">
    <source>
        <dbReference type="PROSITE" id="PS51007"/>
    </source>
</evidence>
<dbReference type="RefSeq" id="WP_189067955.1">
    <property type="nucleotide sequence ID" value="NZ_BMPE01000001.1"/>
</dbReference>
<evidence type="ECO:0000256" key="1">
    <source>
        <dbReference type="ARBA" id="ARBA00022617"/>
    </source>
</evidence>
<feature type="domain" description="Cytochrome c" evidence="6">
    <location>
        <begin position="29"/>
        <end position="107"/>
    </location>
</feature>
<evidence type="ECO:0000256" key="3">
    <source>
        <dbReference type="ARBA" id="ARBA00023004"/>
    </source>
</evidence>
<evidence type="ECO:0000256" key="4">
    <source>
        <dbReference type="PROSITE-ProRule" id="PRU00433"/>
    </source>
</evidence>
<protein>
    <submittedName>
        <fullName evidence="7">Cytochrome c</fullName>
    </submittedName>
</protein>
<accession>A0ABQ2FIM9</accession>
<evidence type="ECO:0000256" key="2">
    <source>
        <dbReference type="ARBA" id="ARBA00022723"/>
    </source>
</evidence>
<feature type="signal peptide" evidence="5">
    <location>
        <begin position="1"/>
        <end position="21"/>
    </location>
</feature>
<keyword evidence="3 4" id="KW-0408">Iron</keyword>
<dbReference type="EMBL" id="BMPE01000001">
    <property type="protein sequence ID" value="GGK94861.1"/>
    <property type="molecule type" value="Genomic_DNA"/>
</dbReference>
<organism evidence="7 8">
    <name type="scientific">Deinococcus radiotolerans</name>
    <dbReference type="NCBI Taxonomy" id="1309407"/>
    <lineage>
        <taxon>Bacteria</taxon>
        <taxon>Thermotogati</taxon>
        <taxon>Deinococcota</taxon>
        <taxon>Deinococci</taxon>
        <taxon>Deinococcales</taxon>
        <taxon>Deinococcaceae</taxon>
        <taxon>Deinococcus</taxon>
    </lineage>
</organism>
<keyword evidence="1 4" id="KW-0349">Heme</keyword>
<name>A0ABQ2FIM9_9DEIO</name>
<gene>
    <name evidence="7" type="ORF">GCM10010844_11730</name>
</gene>
<reference evidence="8" key="1">
    <citation type="journal article" date="2019" name="Int. J. Syst. Evol. Microbiol.">
        <title>The Global Catalogue of Microorganisms (GCM) 10K type strain sequencing project: providing services to taxonomists for standard genome sequencing and annotation.</title>
        <authorList>
            <consortium name="The Broad Institute Genomics Platform"/>
            <consortium name="The Broad Institute Genome Sequencing Center for Infectious Disease"/>
            <person name="Wu L."/>
            <person name="Ma J."/>
        </authorList>
    </citation>
    <scope>NUCLEOTIDE SEQUENCE [LARGE SCALE GENOMIC DNA]</scope>
    <source>
        <strain evidence="8">JCM 19173</strain>
    </source>
</reference>
<evidence type="ECO:0000313" key="8">
    <source>
        <dbReference type="Proteomes" id="UP000604341"/>
    </source>
</evidence>
<evidence type="ECO:0000256" key="5">
    <source>
        <dbReference type="SAM" id="SignalP"/>
    </source>
</evidence>
<keyword evidence="5" id="KW-0732">Signal</keyword>
<proteinExistence type="predicted"/>
<dbReference type="Gene3D" id="1.10.760.10">
    <property type="entry name" value="Cytochrome c-like domain"/>
    <property type="match status" value="1"/>
</dbReference>
<dbReference type="InterPro" id="IPR009056">
    <property type="entry name" value="Cyt_c-like_dom"/>
</dbReference>
<comment type="caution">
    <text evidence="7">The sequence shown here is derived from an EMBL/GenBank/DDBJ whole genome shotgun (WGS) entry which is preliminary data.</text>
</comment>
<feature type="chain" id="PRO_5047207425" evidence="5">
    <location>
        <begin position="22"/>
        <end position="128"/>
    </location>
</feature>